<feature type="compositionally biased region" description="Polar residues" evidence="1">
    <location>
        <begin position="592"/>
        <end position="618"/>
    </location>
</feature>
<feature type="compositionally biased region" description="Acidic residues" evidence="1">
    <location>
        <begin position="141"/>
        <end position="166"/>
    </location>
</feature>
<feature type="region of interest" description="Disordered" evidence="1">
    <location>
        <begin position="135"/>
        <end position="174"/>
    </location>
</feature>
<organism evidence="3 4">
    <name type="scientific">Tigriopus californicus</name>
    <name type="common">Marine copepod</name>
    <dbReference type="NCBI Taxonomy" id="6832"/>
    <lineage>
        <taxon>Eukaryota</taxon>
        <taxon>Metazoa</taxon>
        <taxon>Ecdysozoa</taxon>
        <taxon>Arthropoda</taxon>
        <taxon>Crustacea</taxon>
        <taxon>Multicrustacea</taxon>
        <taxon>Hexanauplia</taxon>
        <taxon>Copepoda</taxon>
        <taxon>Harpacticoida</taxon>
        <taxon>Harpacticidae</taxon>
        <taxon>Tigriopus</taxon>
    </lineage>
</organism>
<dbReference type="AlphaFoldDB" id="A0A553N6F6"/>
<feature type="region of interest" description="Disordered" evidence="1">
    <location>
        <begin position="574"/>
        <end position="648"/>
    </location>
</feature>
<sequence>MPNQFHGTLICRLVIVAALFGWIEGIKYASYCKKNSQCQPLHKLAQCDPTEKQCLCPNDHVWLNDLCQSKLEVEKERAKAEEATYVARLITILIPVIGAVIFLSCVAFMFCYWLKLIDNTEEKVLKDNTVTEKYDTKPVEDESVEDSEDEEDSFETDEDDYDEEGGGETYKMTSINVPPKRSISVLVTTENETTFSKDTHNEVPQLKINGIQEKNYSRAISCPDQGSSSGDISSLKQSETVKQTVFTVDRDAPSVEDNGYQASMKQFLAKAHSPFSEPATRPMSARYISNTRPGTAVRAHSALLTPRGGGLSGRNSVSTGRISPSIVGPYLSDPSKFRSRPTSPRPLELKTENLTELYDKIAAVAVKEEKQQEVETKQKKSSLEFQGKEEGMKIVRVAANKFKQRQNLKKLSKGKKKGKGKKFESLVDQVVRMRLEEERVPKPRLAKGKNSVRRGSSGTDSIGSSSGSSKPSYTPDGSRPESVALRVLKERQAQKIKAKTPVTSKKKPRPSVERKMKQKMEREKASPLYMALKQSASLHTSKEQLKERIKQQVHLNAVLNYQTPPIEVVFNHSKEQQRPAKSILKKHDSRNGRANLNAKSSTGSSVIQRNGTESQVGNVNPAFEGISDEENRNPMSPSERSVKKVTHSAEVYFVHQ</sequence>
<keyword evidence="2" id="KW-0472">Membrane</keyword>
<gene>
    <name evidence="3" type="ORF">TCAL_14923</name>
</gene>
<feature type="region of interest" description="Disordered" evidence="1">
    <location>
        <begin position="405"/>
        <end position="525"/>
    </location>
</feature>
<keyword evidence="2" id="KW-1133">Transmembrane helix</keyword>
<accession>A0A553N6F6</accession>
<feature type="compositionally biased region" description="Basic residues" evidence="1">
    <location>
        <begin position="494"/>
        <end position="509"/>
    </location>
</feature>
<dbReference type="EMBL" id="VCGU01000459">
    <property type="protein sequence ID" value="TRY61007.1"/>
    <property type="molecule type" value="Genomic_DNA"/>
</dbReference>
<comment type="caution">
    <text evidence="3">The sequence shown here is derived from an EMBL/GenBank/DDBJ whole genome shotgun (WGS) entry which is preliminary data.</text>
</comment>
<protein>
    <submittedName>
        <fullName evidence="3">Uncharacterized protein</fullName>
    </submittedName>
</protein>
<reference evidence="3 4" key="1">
    <citation type="journal article" date="2018" name="Nat. Ecol. Evol.">
        <title>Genomic signatures of mitonuclear coevolution across populations of Tigriopus californicus.</title>
        <authorList>
            <person name="Barreto F.S."/>
            <person name="Watson E.T."/>
            <person name="Lima T.G."/>
            <person name="Willett C.S."/>
            <person name="Edmands S."/>
            <person name="Li W."/>
            <person name="Burton R.S."/>
        </authorList>
    </citation>
    <scope>NUCLEOTIDE SEQUENCE [LARGE SCALE GENOMIC DNA]</scope>
    <source>
        <strain evidence="3 4">San Diego</strain>
    </source>
</reference>
<feature type="transmembrane region" description="Helical" evidence="2">
    <location>
        <begin position="6"/>
        <end position="23"/>
    </location>
</feature>
<keyword evidence="4" id="KW-1185">Reference proteome</keyword>
<feature type="compositionally biased region" description="Basic and acidic residues" evidence="1">
    <location>
        <begin position="421"/>
        <end position="441"/>
    </location>
</feature>
<evidence type="ECO:0000256" key="2">
    <source>
        <dbReference type="SAM" id="Phobius"/>
    </source>
</evidence>
<feature type="compositionally biased region" description="Low complexity" evidence="1">
    <location>
        <begin position="455"/>
        <end position="472"/>
    </location>
</feature>
<evidence type="ECO:0000256" key="1">
    <source>
        <dbReference type="SAM" id="MobiDB-lite"/>
    </source>
</evidence>
<feature type="compositionally biased region" description="Basic residues" evidence="1">
    <location>
        <begin position="405"/>
        <end position="420"/>
    </location>
</feature>
<evidence type="ECO:0000313" key="4">
    <source>
        <dbReference type="Proteomes" id="UP000318571"/>
    </source>
</evidence>
<proteinExistence type="predicted"/>
<feature type="transmembrane region" description="Helical" evidence="2">
    <location>
        <begin position="85"/>
        <end position="110"/>
    </location>
</feature>
<keyword evidence="2" id="KW-0812">Transmembrane</keyword>
<name>A0A553N6F6_TIGCA</name>
<feature type="compositionally biased region" description="Basic residues" evidence="1">
    <location>
        <begin position="442"/>
        <end position="452"/>
    </location>
</feature>
<evidence type="ECO:0000313" key="3">
    <source>
        <dbReference type="EMBL" id="TRY61007.1"/>
    </source>
</evidence>
<feature type="compositionally biased region" description="Basic and acidic residues" evidence="1">
    <location>
        <begin position="510"/>
        <end position="525"/>
    </location>
</feature>
<dbReference type="Proteomes" id="UP000318571">
    <property type="component" value="Chromosome 8"/>
</dbReference>